<accession>A0A1Y6L9P6</accession>
<keyword evidence="2" id="KW-0862">Zinc</keyword>
<feature type="region of interest" description="Disordered" evidence="6">
    <location>
        <begin position="429"/>
        <end position="451"/>
    </location>
</feature>
<keyword evidence="4" id="KW-0804">Transcription</keyword>
<keyword evidence="3" id="KW-0805">Transcription regulation</keyword>
<dbReference type="PANTHER" id="PTHR47660">
    <property type="entry name" value="TRANSCRIPTION FACTOR WITH C2H2 AND ZN(2)-CYS(6) DNA BINDING DOMAIN (EUROFUNG)-RELATED-RELATED"/>
    <property type="match status" value="1"/>
</dbReference>
<evidence type="ECO:0000256" key="2">
    <source>
        <dbReference type="ARBA" id="ARBA00022833"/>
    </source>
</evidence>
<name>A0A1Y6L9P6_ZYMTR</name>
<proteinExistence type="predicted"/>
<keyword evidence="7" id="KW-1133">Transmembrane helix</keyword>
<evidence type="ECO:0000256" key="5">
    <source>
        <dbReference type="ARBA" id="ARBA00023242"/>
    </source>
</evidence>
<protein>
    <recommendedName>
        <fullName evidence="10">Transcription factor domain-containing protein</fullName>
    </recommendedName>
</protein>
<organism evidence="8 9">
    <name type="scientific">Zymoseptoria tritici ST99CH_1A5</name>
    <dbReference type="NCBI Taxonomy" id="1276529"/>
    <lineage>
        <taxon>Eukaryota</taxon>
        <taxon>Fungi</taxon>
        <taxon>Dikarya</taxon>
        <taxon>Ascomycota</taxon>
        <taxon>Pezizomycotina</taxon>
        <taxon>Dothideomycetes</taxon>
        <taxon>Dothideomycetidae</taxon>
        <taxon>Mycosphaerellales</taxon>
        <taxon>Mycosphaerellaceae</taxon>
        <taxon>Zymoseptoria</taxon>
    </lineage>
</organism>
<evidence type="ECO:0008006" key="10">
    <source>
        <dbReference type="Google" id="ProtNLM"/>
    </source>
</evidence>
<feature type="transmembrane region" description="Helical" evidence="7">
    <location>
        <begin position="573"/>
        <end position="593"/>
    </location>
</feature>
<sequence length="703" mass="78393">MDYTWSDQMNWLPVMGDFDLLDDFMGPTSAPFLDAGDQLIPSVSDSRSPIGSSSTISASLTDSAVLKSRPVDSTYVDGDGARRSVQEGHRHASNLYAVEPAILPILDLGFPMSSQIADGITYFQHPNTSSLNATTYNTISKQFTVLCCRQPSLFATQMTSAIFPSHPYCSFCLTMFQVSPPENLPLVHSTAWQEQDDHWILVLAAITVGARHDNTQDGHQCRMTFEEFLRRAIRNASENGADCDPLPFAQACILSAITHFNTSGTRSSGLALAEAHVACELYARQYRPQSLKDIDPSQLDLQWRAWIAQESHCRLFWCQWLVQTYTHLLRVEDGSISLPLDDHDMPSSEARWEASSAVEWMALGAPDQSVLATPAPQRTGGVRSLLHTLYTKNKLPERISITSKIFMIYCLLAKTAEVARAVRDPLSSWSPGPLAETEQSESGSEDDRSHQQSQQWLPANSIYASWRNSACDCLDAIHWTANGDVALEKGYEKPIIFHLHLSRILLLCPYRALIATGRQLSTARAQSSQGFPVADLDTSVLQSLTLDDHKVRLSLVHAGAIFWHCRRYSRGMFYEPFGIFVSALLIIIYGIYLPQIRGALVKIKLSVLQNRGGEQPAGSDSEDELLPDNILLDRPCDDEMVQIFVRKGHEMNVKMSKAGDICVPLGQRIVLEEAIKLLGRSQYVHLADCQEYARTLRQLMQKL</sequence>
<dbReference type="AlphaFoldDB" id="A0A1Y6L9P6"/>
<evidence type="ECO:0000256" key="1">
    <source>
        <dbReference type="ARBA" id="ARBA00022723"/>
    </source>
</evidence>
<keyword evidence="1" id="KW-0479">Metal-binding</keyword>
<dbReference type="PANTHER" id="PTHR47660:SF7">
    <property type="entry name" value="TRANSCRIPTION FACTOR WITH C2H2 AND ZN(2)-CYS(6) DNA BINDING DOMAIN (EUROFUNG)"/>
    <property type="match status" value="1"/>
</dbReference>
<evidence type="ECO:0000256" key="4">
    <source>
        <dbReference type="ARBA" id="ARBA00023163"/>
    </source>
</evidence>
<reference evidence="8 9" key="1">
    <citation type="submission" date="2016-10" db="EMBL/GenBank/DDBJ databases">
        <authorList>
            <person name="Varghese N."/>
        </authorList>
    </citation>
    <scope>NUCLEOTIDE SEQUENCE [LARGE SCALE GENOMIC DNA]</scope>
</reference>
<dbReference type="Proteomes" id="UP000215453">
    <property type="component" value="Chromosome 1"/>
</dbReference>
<keyword evidence="5" id="KW-0539">Nucleus</keyword>
<evidence type="ECO:0000256" key="6">
    <source>
        <dbReference type="SAM" id="MobiDB-lite"/>
    </source>
</evidence>
<keyword evidence="7" id="KW-0812">Transmembrane</keyword>
<evidence type="ECO:0000313" key="8">
    <source>
        <dbReference type="EMBL" id="SMY20359.1"/>
    </source>
</evidence>
<dbReference type="EMBL" id="LT882676">
    <property type="protein sequence ID" value="SMY20359.1"/>
    <property type="molecule type" value="Genomic_DNA"/>
</dbReference>
<gene>
    <name evidence="8" type="ORF">ZT1A5_G1794</name>
</gene>
<evidence type="ECO:0000256" key="7">
    <source>
        <dbReference type="SAM" id="Phobius"/>
    </source>
</evidence>
<evidence type="ECO:0000256" key="3">
    <source>
        <dbReference type="ARBA" id="ARBA00023015"/>
    </source>
</evidence>
<keyword evidence="7" id="KW-0472">Membrane</keyword>
<evidence type="ECO:0000313" key="9">
    <source>
        <dbReference type="Proteomes" id="UP000215453"/>
    </source>
</evidence>
<dbReference type="GO" id="GO:0046872">
    <property type="term" value="F:metal ion binding"/>
    <property type="evidence" value="ECO:0007669"/>
    <property type="project" value="UniProtKB-KW"/>
</dbReference>